<evidence type="ECO:0000256" key="1">
    <source>
        <dbReference type="PROSITE-ProRule" id="PRU00176"/>
    </source>
</evidence>
<dbReference type="PROSITE" id="PS50102">
    <property type="entry name" value="RRM"/>
    <property type="match status" value="1"/>
</dbReference>
<dbReference type="Pfam" id="PF02852">
    <property type="entry name" value="Pyr_redox_dim"/>
    <property type="match status" value="1"/>
</dbReference>
<dbReference type="InterPro" id="IPR029063">
    <property type="entry name" value="SAM-dependent_MTases_sf"/>
</dbReference>
<dbReference type="SUPFAM" id="SSF51905">
    <property type="entry name" value="FAD/NAD(P)-binding domain"/>
    <property type="match status" value="1"/>
</dbReference>
<dbReference type="Gene3D" id="3.30.390.30">
    <property type="match status" value="1"/>
</dbReference>
<evidence type="ECO:0000259" key="4">
    <source>
        <dbReference type="PROSITE" id="PS50878"/>
    </source>
</evidence>
<dbReference type="InterPro" id="IPR026960">
    <property type="entry name" value="RVT-Znf"/>
</dbReference>
<evidence type="ECO:0000313" key="6">
    <source>
        <dbReference type="Proteomes" id="UP001151760"/>
    </source>
</evidence>
<feature type="region of interest" description="Disordered" evidence="2">
    <location>
        <begin position="705"/>
        <end position="732"/>
    </location>
</feature>
<dbReference type="InterPro" id="IPR000477">
    <property type="entry name" value="RT_dom"/>
</dbReference>
<accession>A0ABQ5BTH6</accession>
<dbReference type="PROSITE" id="PS50878">
    <property type="entry name" value="RT_POL"/>
    <property type="match status" value="1"/>
</dbReference>
<organism evidence="5 6">
    <name type="scientific">Tanacetum coccineum</name>
    <dbReference type="NCBI Taxonomy" id="301880"/>
    <lineage>
        <taxon>Eukaryota</taxon>
        <taxon>Viridiplantae</taxon>
        <taxon>Streptophyta</taxon>
        <taxon>Embryophyta</taxon>
        <taxon>Tracheophyta</taxon>
        <taxon>Spermatophyta</taxon>
        <taxon>Magnoliopsida</taxon>
        <taxon>eudicotyledons</taxon>
        <taxon>Gunneridae</taxon>
        <taxon>Pentapetalae</taxon>
        <taxon>asterids</taxon>
        <taxon>campanulids</taxon>
        <taxon>Asterales</taxon>
        <taxon>Asteraceae</taxon>
        <taxon>Asteroideae</taxon>
        <taxon>Anthemideae</taxon>
        <taxon>Anthemidinae</taxon>
        <taxon>Tanacetum</taxon>
    </lineage>
</organism>
<dbReference type="PANTHER" id="PTHR33116">
    <property type="entry name" value="REVERSE TRANSCRIPTASE ZINC-BINDING DOMAIN-CONTAINING PROTEIN-RELATED-RELATED"/>
    <property type="match status" value="1"/>
</dbReference>
<dbReference type="PANTHER" id="PTHR33116:SF77">
    <property type="entry name" value="RNA-DIRECTED DNA POLYMERASE"/>
    <property type="match status" value="1"/>
</dbReference>
<dbReference type="InterPro" id="IPR035979">
    <property type="entry name" value="RBD_domain_sf"/>
</dbReference>
<dbReference type="Proteomes" id="UP001151760">
    <property type="component" value="Unassembled WGS sequence"/>
</dbReference>
<dbReference type="InterPro" id="IPR036691">
    <property type="entry name" value="Endo/exonu/phosph_ase_sf"/>
</dbReference>
<feature type="compositionally biased region" description="Acidic residues" evidence="2">
    <location>
        <begin position="705"/>
        <end position="714"/>
    </location>
</feature>
<gene>
    <name evidence="5" type="ORF">Tco_0876866</name>
</gene>
<dbReference type="CDD" id="cd01650">
    <property type="entry name" value="RT_nLTR_like"/>
    <property type="match status" value="1"/>
</dbReference>
<dbReference type="SUPFAM" id="SSF56219">
    <property type="entry name" value="DNase I-like"/>
    <property type="match status" value="1"/>
</dbReference>
<feature type="domain" description="RRM" evidence="3">
    <location>
        <begin position="419"/>
        <end position="496"/>
    </location>
</feature>
<reference evidence="5" key="1">
    <citation type="journal article" date="2022" name="Int. J. Mol. Sci.">
        <title>Draft Genome of Tanacetum Coccineum: Genomic Comparison of Closely Related Tanacetum-Family Plants.</title>
        <authorList>
            <person name="Yamashiro T."/>
            <person name="Shiraishi A."/>
            <person name="Nakayama K."/>
            <person name="Satake H."/>
        </authorList>
    </citation>
    <scope>NUCLEOTIDE SEQUENCE</scope>
</reference>
<dbReference type="InterPro" id="IPR004099">
    <property type="entry name" value="Pyr_nucl-diS_OxRdtase_dimer"/>
</dbReference>
<reference evidence="5" key="2">
    <citation type="submission" date="2022-01" db="EMBL/GenBank/DDBJ databases">
        <authorList>
            <person name="Yamashiro T."/>
            <person name="Shiraishi A."/>
            <person name="Satake H."/>
            <person name="Nakayama K."/>
        </authorList>
    </citation>
    <scope>NUCLEOTIDE SEQUENCE</scope>
</reference>
<keyword evidence="5" id="KW-0808">Transferase</keyword>
<dbReference type="InterPro" id="IPR012677">
    <property type="entry name" value="Nucleotide-bd_a/b_plait_sf"/>
</dbReference>
<comment type="caution">
    <text evidence="5">The sequence shown here is derived from an EMBL/GenBank/DDBJ whole genome shotgun (WGS) entry which is preliminary data.</text>
</comment>
<dbReference type="InterPro" id="IPR000504">
    <property type="entry name" value="RRM_dom"/>
</dbReference>
<keyword evidence="6" id="KW-1185">Reference proteome</keyword>
<keyword evidence="5" id="KW-0695">RNA-directed DNA polymerase</keyword>
<dbReference type="GO" id="GO:0003964">
    <property type="term" value="F:RNA-directed DNA polymerase activity"/>
    <property type="evidence" value="ECO:0007669"/>
    <property type="project" value="UniProtKB-KW"/>
</dbReference>
<name>A0ABQ5BTH6_9ASTR</name>
<dbReference type="Pfam" id="PF13966">
    <property type="entry name" value="zf-RVT"/>
    <property type="match status" value="1"/>
</dbReference>
<feature type="compositionally biased region" description="Basic and acidic residues" evidence="2">
    <location>
        <begin position="715"/>
        <end position="726"/>
    </location>
</feature>
<evidence type="ECO:0000313" key="5">
    <source>
        <dbReference type="EMBL" id="GJT18160.1"/>
    </source>
</evidence>
<evidence type="ECO:0000256" key="2">
    <source>
        <dbReference type="SAM" id="MobiDB-lite"/>
    </source>
</evidence>
<dbReference type="SUPFAM" id="SSF53335">
    <property type="entry name" value="S-adenosyl-L-methionine-dependent methyltransferases"/>
    <property type="match status" value="1"/>
</dbReference>
<dbReference type="Gene3D" id="3.60.10.10">
    <property type="entry name" value="Endonuclease/exonuclease/phosphatase"/>
    <property type="match status" value="1"/>
</dbReference>
<dbReference type="Pfam" id="PF01135">
    <property type="entry name" value="PCMT"/>
    <property type="match status" value="1"/>
</dbReference>
<evidence type="ECO:0000259" key="3">
    <source>
        <dbReference type="PROSITE" id="PS50102"/>
    </source>
</evidence>
<dbReference type="Pfam" id="PF00078">
    <property type="entry name" value="RVT_1"/>
    <property type="match status" value="1"/>
</dbReference>
<keyword evidence="1" id="KW-0694">RNA-binding</keyword>
<keyword evidence="5" id="KW-0548">Nucleotidyltransferase</keyword>
<dbReference type="Gene3D" id="3.40.50.150">
    <property type="entry name" value="Vaccinia Virus protein VP39"/>
    <property type="match status" value="1"/>
</dbReference>
<dbReference type="SMART" id="SM00360">
    <property type="entry name" value="RRM"/>
    <property type="match status" value="1"/>
</dbReference>
<dbReference type="CDD" id="cd00590">
    <property type="entry name" value="RRM_SF"/>
    <property type="match status" value="1"/>
</dbReference>
<dbReference type="Pfam" id="PF00076">
    <property type="entry name" value="RRM_1"/>
    <property type="match status" value="1"/>
</dbReference>
<dbReference type="EMBL" id="BQNB010013616">
    <property type="protein sequence ID" value="GJT18160.1"/>
    <property type="molecule type" value="Genomic_DNA"/>
</dbReference>
<dbReference type="SUPFAM" id="SSF54928">
    <property type="entry name" value="RNA-binding domain, RBD"/>
    <property type="match status" value="1"/>
</dbReference>
<feature type="domain" description="Reverse transcriptase" evidence="4">
    <location>
        <begin position="1269"/>
        <end position="1516"/>
    </location>
</feature>
<dbReference type="PRINTS" id="PR00411">
    <property type="entry name" value="PNDRDTASEI"/>
</dbReference>
<sequence length="1889" mass="214093">MTVEQAVEEEKRMRKKKKNEWRKMRIKSMKVAEIMETVDRALFVPYGSLAYEDSPMQIGFNATISAPHMHATCMQLLEKNLHPGMHALNVKINVETQRGFIPVDESMRVIESKGELVPHLYCIGDANGKMMLAHAASAQAFVEKVSGKDHVLNHLSIPAACFTHFEISMVGLTKPQAREKSENEGFEISIAKTSFKANTKALAENEGDGIAKLIYRPDNREIFGVHILGMHATDLIHKASNVIALGRRIQVSIAPLFPSDKLGHEKLTQWKVNARGPRDVLNVLGCMLEPATLPTKYYMAVVTGLVYSKRGVLGKMLFLVSNSLKWNLSYNFQVKDHSGIYFYFPSLNLRACSSGLIEDHMKEALEVDFTNKYLGGGDLNKGNTGIHVQVQGYEFGKANGMAPRASYRSKEDDVAKISTSIYVTNFPESFSAKDLFNSCKVYGHVMDSFIPSKRSKAGKRFGFVRFINVFSEERLVNNLCTIWVGRLKFHANIARSYIPKKDEGFNAAEKSYVHMVKGNPHSGSMGSDPKPAIALDDDCLLTKDLRNSLLGRVKEFASLSNLRTALINEGFVNFKIHYMGELWVLLEFDSVNSKNLFHDNTGVRSWFSQLKDASLDFNTDGRIVWVEIEGVPFKLWSGNTFKRIASKWGELLDVDDQEDTCYHSKRLCLYTRQDVNIFENFKIIFRGKVFWIRAKEVPGWVPDFLEESNDDESDVESKGGDPKTHDLGSCGEDGDVVEVPETLFEEERHSNDIPVEENTNPKENHSEDLFGIYSLLNKKKATIGEDGPSDQSPIYPPGFTPAATTNEPCTNAENADNVNCSHQEGLFTSVADHNAGPVRNSASQESIRDASESVCSGHFKKSVAPRTGGRRRGLAQKAKKDWVKEICIKHKVNFLALPETKMETMDVFNVKMCWGNLGFDYVHSDSGLWLKTGNNLLIVSVYAPHDMKEKHMLWDYLTHVIHSWNGEVVIMGDFNEVRYKSDRFGSVFNVHGANAFNSFIANAGLEEVPLGESSFMWCHKSATKISKLNRFLISKNLLITCPNITAITLERYLSDHRPILLRESRFDYGPSPFRFYHHWLEVDGFNNFIEDMWSVAPGNNSNPLCSMAMKLKFLKLKIKEWNQRNMKDLKSGKTKLKEDLEALDADIDKGNGTIDMVTKRRSQLSIRGIMVDGVWIEDPLKVKREFYQHFSNRFAKPVDQRAHINMEYPNTITLEQQIDLECDVTKEELKKAVWDCGIDKSPGPDGFTFGFYRRFWSTIENDVFEAVKYFFNSGAIPNGCNSSFIALILKIPDANLVKDFRPISLIISMYKIIAKILANRLMSVLGDIVNEVQSAFIAERQILDGPFILNEVLQWCKLKKKQSLIFKVDFEKAFDSIRWDFLDYILKKIGFRDKWCNWIQSCLRSSRGSIIINGSPTEEFYFQKGLKQGVQLNPSLNLSHMFYADDAVFVGQWCDDNINILTHVLDCFYWASGLRINMSKSKIMGILVADDKVKSAATKLGCLMLNTPFSYLGTKVGGSMSRTHAWEEVIDKVRSRLSRWKMKTLSIGGRLTLLKSVLGSMPIFHMSIFKAPLSVIRQLESIRSHFFNGHDSASRKASWIKWDCVLAPKEKGGLGVSSLYALNRALMFKWVWRFYSQNSSLWARVMKAIHGDDGRIGKDIKACNQSCWLNIVNEINVLKNQGINFLDFMRLKLGNGNNISFWNDNWIGGNTLKNLYPRIYALENSKQVTVCAKLADIALDASFRRKPRGGIECIQFNEMLVLMQDVSLTPISDRWIWSLEGSGDFSVASTRKAIDDKRLPVVNSKTRWIKYVPIKVNVHAWKVKLDALPTRFNISRRGIVLDSILCPICNTGMESSSHLFFTCNLARQLSCKISQWCVTPFVEVNSYGE</sequence>
<proteinExistence type="predicted"/>
<protein>
    <submittedName>
        <fullName evidence="5">RNA-directed DNA polymerase, eukaryota</fullName>
    </submittedName>
</protein>
<dbReference type="SUPFAM" id="SSF55424">
    <property type="entry name" value="FAD/NAD-linked reductases, dimerisation (C-terminal) domain"/>
    <property type="match status" value="1"/>
</dbReference>
<dbReference type="InterPro" id="IPR016156">
    <property type="entry name" value="FAD/NAD-linked_Rdtase_dimer_sf"/>
</dbReference>
<dbReference type="Gene3D" id="3.30.70.330">
    <property type="match status" value="1"/>
</dbReference>
<dbReference type="InterPro" id="IPR036188">
    <property type="entry name" value="FAD/NAD-bd_sf"/>
</dbReference>